<reference evidence="6 7" key="1">
    <citation type="submission" date="2017-08" db="EMBL/GenBank/DDBJ databases">
        <title>Halovibrio sewagensis sp. nov., isolated from wastewater of high salinity.</title>
        <authorList>
            <person name="Dong X."/>
            <person name="Zhang G."/>
        </authorList>
    </citation>
    <scope>NUCLEOTIDE SEQUENCE [LARGE SCALE GENOMIC DNA]</scope>
    <source>
        <strain evidence="6 7">YL5-2</strain>
    </source>
</reference>
<evidence type="ECO:0000256" key="4">
    <source>
        <dbReference type="ARBA" id="ARBA00023163"/>
    </source>
</evidence>
<dbReference type="SUPFAM" id="SSF46785">
    <property type="entry name" value="Winged helix' DNA-binding domain"/>
    <property type="match status" value="1"/>
</dbReference>
<dbReference type="PROSITE" id="PS50931">
    <property type="entry name" value="HTH_LYSR"/>
    <property type="match status" value="1"/>
</dbReference>
<dbReference type="Pfam" id="PF00126">
    <property type="entry name" value="HTH_1"/>
    <property type="match status" value="1"/>
</dbReference>
<accession>A0A2A2F4T3</accession>
<dbReference type="AlphaFoldDB" id="A0A2A2F4T3"/>
<evidence type="ECO:0000256" key="3">
    <source>
        <dbReference type="ARBA" id="ARBA00023125"/>
    </source>
</evidence>
<dbReference type="Pfam" id="PF03466">
    <property type="entry name" value="LysR_substrate"/>
    <property type="match status" value="1"/>
</dbReference>
<organism evidence="6 7">
    <name type="scientific">Halovibrio salipaludis</name>
    <dbReference type="NCBI Taxonomy" id="2032626"/>
    <lineage>
        <taxon>Bacteria</taxon>
        <taxon>Pseudomonadati</taxon>
        <taxon>Pseudomonadota</taxon>
        <taxon>Gammaproteobacteria</taxon>
        <taxon>Oceanospirillales</taxon>
        <taxon>Halomonadaceae</taxon>
        <taxon>Halovibrio</taxon>
    </lineage>
</organism>
<keyword evidence="4" id="KW-0804">Transcription</keyword>
<evidence type="ECO:0000256" key="1">
    <source>
        <dbReference type="ARBA" id="ARBA00009437"/>
    </source>
</evidence>
<dbReference type="RefSeq" id="WP_095618069.1">
    <property type="nucleotide sequence ID" value="NZ_NSKD01000006.1"/>
</dbReference>
<evidence type="ECO:0000313" key="7">
    <source>
        <dbReference type="Proteomes" id="UP000218896"/>
    </source>
</evidence>
<dbReference type="EMBL" id="NSKD01000006">
    <property type="protein sequence ID" value="PAU79612.1"/>
    <property type="molecule type" value="Genomic_DNA"/>
</dbReference>
<dbReference type="PANTHER" id="PTHR30126">
    <property type="entry name" value="HTH-TYPE TRANSCRIPTIONAL REGULATOR"/>
    <property type="match status" value="1"/>
</dbReference>
<evidence type="ECO:0000259" key="5">
    <source>
        <dbReference type="PROSITE" id="PS50931"/>
    </source>
</evidence>
<keyword evidence="3" id="KW-0238">DNA-binding</keyword>
<dbReference type="Proteomes" id="UP000218896">
    <property type="component" value="Unassembled WGS sequence"/>
</dbReference>
<comment type="caution">
    <text evidence="6">The sequence shown here is derived from an EMBL/GenBank/DDBJ whole genome shotgun (WGS) entry which is preliminary data.</text>
</comment>
<dbReference type="InterPro" id="IPR005119">
    <property type="entry name" value="LysR_subst-bd"/>
</dbReference>
<dbReference type="Gene3D" id="3.40.190.290">
    <property type="match status" value="1"/>
</dbReference>
<comment type="similarity">
    <text evidence="1">Belongs to the LysR transcriptional regulatory family.</text>
</comment>
<feature type="domain" description="HTH lysR-type" evidence="5">
    <location>
        <begin position="5"/>
        <end position="62"/>
    </location>
</feature>
<dbReference type="InterPro" id="IPR000847">
    <property type="entry name" value="LysR_HTH_N"/>
</dbReference>
<dbReference type="SUPFAM" id="SSF53850">
    <property type="entry name" value="Periplasmic binding protein-like II"/>
    <property type="match status" value="1"/>
</dbReference>
<dbReference type="InterPro" id="IPR036390">
    <property type="entry name" value="WH_DNA-bd_sf"/>
</dbReference>
<protein>
    <submittedName>
        <fullName evidence="6">LysR family transcriptional regulator</fullName>
    </submittedName>
</protein>
<keyword evidence="7" id="KW-1185">Reference proteome</keyword>
<evidence type="ECO:0000313" key="6">
    <source>
        <dbReference type="EMBL" id="PAU79612.1"/>
    </source>
</evidence>
<name>A0A2A2F4T3_9GAMM</name>
<keyword evidence="2" id="KW-0805">Transcription regulation</keyword>
<dbReference type="InterPro" id="IPR036388">
    <property type="entry name" value="WH-like_DNA-bd_sf"/>
</dbReference>
<dbReference type="GO" id="GO:0000976">
    <property type="term" value="F:transcription cis-regulatory region binding"/>
    <property type="evidence" value="ECO:0007669"/>
    <property type="project" value="TreeGrafter"/>
</dbReference>
<dbReference type="PANTHER" id="PTHR30126:SF4">
    <property type="entry name" value="LYSR FAMILY TRANSCRIPTIONAL REGULATOR"/>
    <property type="match status" value="1"/>
</dbReference>
<dbReference type="Gene3D" id="1.10.10.10">
    <property type="entry name" value="Winged helix-like DNA-binding domain superfamily/Winged helix DNA-binding domain"/>
    <property type="match status" value="1"/>
</dbReference>
<gene>
    <name evidence="6" type="ORF">CK501_12430</name>
</gene>
<evidence type="ECO:0000256" key="2">
    <source>
        <dbReference type="ARBA" id="ARBA00023015"/>
    </source>
</evidence>
<dbReference type="GO" id="GO:0003700">
    <property type="term" value="F:DNA-binding transcription factor activity"/>
    <property type="evidence" value="ECO:0007669"/>
    <property type="project" value="InterPro"/>
</dbReference>
<dbReference type="OrthoDB" id="196624at2"/>
<proteinExistence type="inferred from homology"/>
<sequence>MAFPITIDALRVLDAIARRGSFAAAAEEMHRVPSAISYTVNKLEEDLDVLLFDRSGHRATLTNAGHYLLEEGRQLLEAANTLARTTRRVAEGWEASVAIAVNALLPVSALFPAVNAFNELGVPVEIQLLDEVFNGPWDALHTGRADLIAGATSEIQPQGDFEHRDIGQMPFVYAVAPNHPLAFETGPLSEEILSAWPAIVAADSSRQLPAGSAGIFARQRTLTVSSMAHKIEAQKAGMGVGWLPRPQVETALASGELVALDVATKRPPVILCMARRRGDQGKAINWFWEHLSRPDYFDPWLDPA</sequence>